<keyword evidence="1" id="KW-0175">Coiled coil</keyword>
<accession>A0A834N3M4</accession>
<sequence>MVEMLDWEHEDPLTKLNTQLNKSMVLIENVVNDHPQLNKRNKTIKITTKSTSPKGNTSMNGTHRKSILKKSENINNEERNLEENITDTNLEADAEMNPDTLTVKSSLRPQNLQDLMKEEILTMDSTSSSFNFDDISDSEDIFIMDIPKTINPQELIGQTLVLGDKSKFRVGEEKYCAIKRDLKHNITCVFGTGKINPQYKAVNIKPAGSITIRRKLSSVPKVKPILLENLGVPFPENLKTRHPLLGVISENKSKKELKTSGSTNKKRKS</sequence>
<protein>
    <submittedName>
        <fullName evidence="2">Uncharacterized protein</fullName>
    </submittedName>
</protein>
<comment type="caution">
    <text evidence="2">The sequence shown here is derived from an EMBL/GenBank/DDBJ whole genome shotgun (WGS) entry which is preliminary data.</text>
</comment>
<gene>
    <name evidence="2" type="ORF">HZH68_009600</name>
</gene>
<name>A0A834N3M4_VESGE</name>
<evidence type="ECO:0000313" key="3">
    <source>
        <dbReference type="Proteomes" id="UP000617340"/>
    </source>
</evidence>
<keyword evidence="3" id="KW-1185">Reference proteome</keyword>
<reference evidence="2" key="1">
    <citation type="journal article" date="2020" name="G3 (Bethesda)">
        <title>High-Quality Assemblies for Three Invasive Social Wasps from the &lt;i&gt;Vespula&lt;/i&gt; Genus.</title>
        <authorList>
            <person name="Harrop T.W.R."/>
            <person name="Guhlin J."/>
            <person name="McLaughlin G.M."/>
            <person name="Permina E."/>
            <person name="Stockwell P."/>
            <person name="Gilligan J."/>
            <person name="Le Lec M.F."/>
            <person name="Gruber M.A.M."/>
            <person name="Quinn O."/>
            <person name="Lovegrove M."/>
            <person name="Duncan E.J."/>
            <person name="Remnant E.J."/>
            <person name="Van Eeckhoven J."/>
            <person name="Graham B."/>
            <person name="Knapp R.A."/>
            <person name="Langford K.W."/>
            <person name="Kronenberg Z."/>
            <person name="Press M.O."/>
            <person name="Eacker S.M."/>
            <person name="Wilson-Rankin E.E."/>
            <person name="Purcell J."/>
            <person name="Lester P.J."/>
            <person name="Dearden P.K."/>
        </authorList>
    </citation>
    <scope>NUCLEOTIDE SEQUENCE</scope>
    <source>
        <strain evidence="2">Linc-1</strain>
    </source>
</reference>
<dbReference type="Proteomes" id="UP000617340">
    <property type="component" value="Unassembled WGS sequence"/>
</dbReference>
<feature type="coiled-coil region" evidence="1">
    <location>
        <begin position="64"/>
        <end position="91"/>
    </location>
</feature>
<evidence type="ECO:0000313" key="2">
    <source>
        <dbReference type="EMBL" id="KAF7395550.1"/>
    </source>
</evidence>
<proteinExistence type="predicted"/>
<organism evidence="2 3">
    <name type="scientific">Vespula germanica</name>
    <name type="common">German yellow jacket</name>
    <name type="synonym">Paravespula germanica</name>
    <dbReference type="NCBI Taxonomy" id="30212"/>
    <lineage>
        <taxon>Eukaryota</taxon>
        <taxon>Metazoa</taxon>
        <taxon>Ecdysozoa</taxon>
        <taxon>Arthropoda</taxon>
        <taxon>Hexapoda</taxon>
        <taxon>Insecta</taxon>
        <taxon>Pterygota</taxon>
        <taxon>Neoptera</taxon>
        <taxon>Endopterygota</taxon>
        <taxon>Hymenoptera</taxon>
        <taxon>Apocrita</taxon>
        <taxon>Aculeata</taxon>
        <taxon>Vespoidea</taxon>
        <taxon>Vespidae</taxon>
        <taxon>Vespinae</taxon>
        <taxon>Vespula</taxon>
    </lineage>
</organism>
<dbReference type="EMBL" id="JACSDZ010000009">
    <property type="protein sequence ID" value="KAF7395550.1"/>
    <property type="molecule type" value="Genomic_DNA"/>
</dbReference>
<dbReference type="AlphaFoldDB" id="A0A834N3M4"/>
<evidence type="ECO:0000256" key="1">
    <source>
        <dbReference type="SAM" id="Coils"/>
    </source>
</evidence>